<dbReference type="OrthoDB" id="9762066at2"/>
<evidence type="ECO:0000256" key="4">
    <source>
        <dbReference type="PIRSR" id="PIRSR606710-1"/>
    </source>
</evidence>
<dbReference type="InterPro" id="IPR023296">
    <property type="entry name" value="Glyco_hydro_beta-prop_sf"/>
</dbReference>
<evidence type="ECO:0000256" key="2">
    <source>
        <dbReference type="ARBA" id="ARBA00022801"/>
    </source>
</evidence>
<keyword evidence="3" id="KW-0326">Glycosidase</keyword>
<evidence type="ECO:0000256" key="1">
    <source>
        <dbReference type="ARBA" id="ARBA00009865"/>
    </source>
</evidence>
<dbReference type="PATRIC" id="fig|861299.3.peg.4573"/>
<evidence type="ECO:0000256" key="3">
    <source>
        <dbReference type="ARBA" id="ARBA00023295"/>
    </source>
</evidence>
<gene>
    <name evidence="9" type="ORF">J421_4517</name>
</gene>
<protein>
    <submittedName>
        <fullName evidence="9">Glycoside hydrolase family 43</fullName>
    </submittedName>
</protein>
<dbReference type="KEGG" id="gba:J421_4517"/>
<dbReference type="InterPro" id="IPR013320">
    <property type="entry name" value="ConA-like_dom_sf"/>
</dbReference>
<dbReference type="InterPro" id="IPR051795">
    <property type="entry name" value="Glycosyl_Hydrlase_43"/>
</dbReference>
<evidence type="ECO:0000259" key="8">
    <source>
        <dbReference type="Pfam" id="PF17851"/>
    </source>
</evidence>
<name>W0RLT9_9BACT</name>
<feature type="region of interest" description="Disordered" evidence="6">
    <location>
        <begin position="665"/>
        <end position="691"/>
    </location>
</feature>
<dbReference type="PANTHER" id="PTHR42812">
    <property type="entry name" value="BETA-XYLOSIDASE"/>
    <property type="match status" value="1"/>
</dbReference>
<feature type="active site" description="Proton donor" evidence="4">
    <location>
        <position position="206"/>
    </location>
</feature>
<dbReference type="HOGENOM" id="CLU_016508_1_0_0"/>
<dbReference type="eggNOG" id="COG3507">
    <property type="taxonomic scope" value="Bacteria"/>
</dbReference>
<feature type="signal peptide" evidence="7">
    <location>
        <begin position="1"/>
        <end position="22"/>
    </location>
</feature>
<feature type="active site" description="Proton acceptor" evidence="4">
    <location>
        <position position="48"/>
    </location>
</feature>
<dbReference type="InParanoid" id="W0RLT9"/>
<dbReference type="Pfam" id="PF17851">
    <property type="entry name" value="GH43_C2"/>
    <property type="match status" value="1"/>
</dbReference>
<dbReference type="CDD" id="cd00257">
    <property type="entry name" value="beta-trefoil_FSCN-like"/>
    <property type="match status" value="1"/>
</dbReference>
<sequence length="691" mass="76081">MRRARSLVVAACLTVSVVGARAAAAQTWTSDNGNGTFTNPLFYDEFSDPDLIRVGDDFYLTGTTMHAMPGLPVLHSTDLVNWELLSYALDALDLGPAFRVEDGKEIYGKGIWAPSFRYHDGTFHIFSNVNGQTTQHFTATNPRGPWTRAAMKRGLHDLSVLFDDDGKVWVVWGYRDLHIAQLDSTLTDIVPGTEVAPFGRDALIGEGSHFYKIGGKYYITSAWYAGRMRMPAARADRPQGPWEVNPEISADEDFGLRPGARLRNNGNSPDIVVNPAPASPKHGSMSMHQGGIVQTPAGEWWGWSMYEGNSVGRLTALSPVTWKDGWPYFGLPGNLERTPRTWVKPAVAARGTTGGSKPHAPYTRSDEFTGPRLANVWQWNHVPNDSAWSLRERPGFLRLHSLPAPDFWLARNSLTQRAVGPQSRPTTILETSGMQPGDVAGLAMLDKPYAWIGVRRGDDGFWLEQVDQLSGDTARAKLAPAPARRVWLRADCDFLVERCTFSHSADGTRFTAFGRPLGTIFQLKTFQGVRYALFHYNARGAPGGYADFDAMRVVEPHPHGFTRPIPLGRTVAFRAAGRDTPLALDGQSRFTIIDRGLGRVALRAGTRSAARYLSVAPTSDSTSAVALRAGKPGDGETFQWIEDLYGDATLMSLATHRYLRVERDGRVTSDSRGPTPEPAEGTALQWIPDER</sequence>
<evidence type="ECO:0000256" key="7">
    <source>
        <dbReference type="SAM" id="SignalP"/>
    </source>
</evidence>
<comment type="similarity">
    <text evidence="1">Belongs to the glycosyl hydrolase 43 family.</text>
</comment>
<keyword evidence="10" id="KW-1185">Reference proteome</keyword>
<dbReference type="SUPFAM" id="SSF50405">
    <property type="entry name" value="Actin-crosslinking proteins"/>
    <property type="match status" value="1"/>
</dbReference>
<dbReference type="Gene3D" id="2.115.10.20">
    <property type="entry name" value="Glycosyl hydrolase domain, family 43"/>
    <property type="match status" value="1"/>
</dbReference>
<keyword evidence="7" id="KW-0732">Signal</keyword>
<dbReference type="RefSeq" id="WP_104022967.1">
    <property type="nucleotide sequence ID" value="NZ_CP007128.1"/>
</dbReference>
<organism evidence="9 10">
    <name type="scientific">Gemmatirosa kalamazoonensis</name>
    <dbReference type="NCBI Taxonomy" id="861299"/>
    <lineage>
        <taxon>Bacteria</taxon>
        <taxon>Pseudomonadati</taxon>
        <taxon>Gemmatimonadota</taxon>
        <taxon>Gemmatimonadia</taxon>
        <taxon>Gemmatimonadales</taxon>
        <taxon>Gemmatimonadaceae</taxon>
        <taxon>Gemmatirosa</taxon>
    </lineage>
</organism>
<dbReference type="Proteomes" id="UP000019151">
    <property type="component" value="Chromosome"/>
</dbReference>
<dbReference type="CDD" id="cd09001">
    <property type="entry name" value="GH43_FsAxh1-like"/>
    <property type="match status" value="1"/>
</dbReference>
<reference evidence="9 10" key="1">
    <citation type="journal article" date="2014" name="Genome Announc.">
        <title>Genome Sequence and Methylome of Soil Bacterium Gemmatirosa kalamazoonensis KBS708T, a Member of the Rarely Cultivated Gemmatimonadetes Phylum.</title>
        <authorList>
            <person name="Debruyn J.M."/>
            <person name="Radosevich M."/>
            <person name="Wommack K.E."/>
            <person name="Polson S.W."/>
            <person name="Hauser L.J."/>
            <person name="Fawaz M.N."/>
            <person name="Korlach J."/>
            <person name="Tsai Y.C."/>
        </authorList>
    </citation>
    <scope>NUCLEOTIDE SEQUENCE [LARGE SCALE GENOMIC DNA]</scope>
    <source>
        <strain evidence="9 10">KBS708</strain>
    </source>
</reference>
<dbReference type="AlphaFoldDB" id="W0RLT9"/>
<evidence type="ECO:0000313" key="10">
    <source>
        <dbReference type="Proteomes" id="UP000019151"/>
    </source>
</evidence>
<dbReference type="InterPro" id="IPR041542">
    <property type="entry name" value="GH43_C2"/>
</dbReference>
<evidence type="ECO:0000313" key="9">
    <source>
        <dbReference type="EMBL" id="AHG92054.1"/>
    </source>
</evidence>
<evidence type="ECO:0000256" key="5">
    <source>
        <dbReference type="PIRSR" id="PIRSR606710-2"/>
    </source>
</evidence>
<dbReference type="PANTHER" id="PTHR42812:SF12">
    <property type="entry name" value="BETA-XYLOSIDASE-RELATED"/>
    <property type="match status" value="1"/>
</dbReference>
<dbReference type="Pfam" id="PF04616">
    <property type="entry name" value="Glyco_hydro_43"/>
    <property type="match status" value="1"/>
</dbReference>
<feature type="chain" id="PRO_5004795153" evidence="7">
    <location>
        <begin position="23"/>
        <end position="691"/>
    </location>
</feature>
<dbReference type="GO" id="GO:0004553">
    <property type="term" value="F:hydrolase activity, hydrolyzing O-glycosyl compounds"/>
    <property type="evidence" value="ECO:0007669"/>
    <property type="project" value="InterPro"/>
</dbReference>
<keyword evidence="2 9" id="KW-0378">Hydrolase</keyword>
<dbReference type="Gene3D" id="2.80.10.50">
    <property type="match status" value="1"/>
</dbReference>
<dbReference type="GO" id="GO:0005975">
    <property type="term" value="P:carbohydrate metabolic process"/>
    <property type="evidence" value="ECO:0007669"/>
    <property type="project" value="InterPro"/>
</dbReference>
<dbReference type="Gene3D" id="2.60.120.200">
    <property type="match status" value="1"/>
</dbReference>
<dbReference type="SUPFAM" id="SSF75005">
    <property type="entry name" value="Arabinanase/levansucrase/invertase"/>
    <property type="match status" value="1"/>
</dbReference>
<feature type="site" description="Important for catalytic activity, responsible for pKa modulation of the active site Glu and correct orientation of both the proton donor and substrate" evidence="5">
    <location>
        <position position="157"/>
    </location>
</feature>
<dbReference type="EMBL" id="CP007128">
    <property type="protein sequence ID" value="AHG92054.1"/>
    <property type="molecule type" value="Genomic_DNA"/>
</dbReference>
<feature type="domain" description="Beta-xylosidase C-terminal Concanavalin A-like" evidence="8">
    <location>
        <begin position="365"/>
        <end position="552"/>
    </location>
</feature>
<evidence type="ECO:0000256" key="6">
    <source>
        <dbReference type="SAM" id="MobiDB-lite"/>
    </source>
</evidence>
<dbReference type="InterPro" id="IPR008999">
    <property type="entry name" value="Actin-crosslinking"/>
</dbReference>
<accession>W0RLT9</accession>
<dbReference type="SUPFAM" id="SSF49899">
    <property type="entry name" value="Concanavalin A-like lectins/glucanases"/>
    <property type="match status" value="1"/>
</dbReference>
<proteinExistence type="inferred from homology"/>
<dbReference type="InterPro" id="IPR006710">
    <property type="entry name" value="Glyco_hydro_43"/>
</dbReference>
<dbReference type="STRING" id="861299.J421_4517"/>